<evidence type="ECO:0000313" key="2">
    <source>
        <dbReference type="EnsemblPlants" id="OMERI05G10770.1"/>
    </source>
</evidence>
<dbReference type="Gene3D" id="1.10.260.200">
    <property type="match status" value="1"/>
</dbReference>
<dbReference type="InterPro" id="IPR011676">
    <property type="entry name" value="DUF1618"/>
</dbReference>
<reference evidence="2" key="1">
    <citation type="submission" date="2015-04" db="UniProtKB">
        <authorList>
            <consortium name="EnsemblPlants"/>
        </authorList>
    </citation>
    <scope>IDENTIFICATION</scope>
</reference>
<dbReference type="eggNOG" id="ENOG502R6J7">
    <property type="taxonomic scope" value="Eukaryota"/>
</dbReference>
<sequence length="478" mass="53036">MASGSGEGKGRRHQDDIPSVVLLELWGHVADDDQRADATTGTSTTSTGLPISVTLCAATPPSLSHLSVDCPGLVDLDPNPSDKFVAPTVISTDADLVLLRVPVDRFARFDHCFSDYLVYKVSYSHPESAKAKLHRLPSPRGRGFADDNIAILSCGNDDDDDSYAVAALQPLHHVHFRLHLCRSTPDGKPGSWTSHQLTVEEPLRGTVCPLPDSALRRIFHATTKVITLGGAKGTVGWVDLWRGILLCDVLDEIESPKLRDLPLPLPSKGNWPLFLNRCPYYCRDIVVNQSRDTIKYVEMEFTILNSSQDPRSSYYEWVASQEFRSSQLDILVDDGSWKVNTWNMPIPVTSWDDWKPGCSVTSNHLDTALHSYMRKIDYKRENAAISVESLHTAYPTLSIADDDDVVYLLSKRTTRGAAKMVFTVNMRARVLEELEKLHSMSHLGFMRCFLSTGISKHLKPTVGKQNGVGSPSGQFSFL</sequence>
<dbReference type="HOGENOM" id="CLU_008956_6_0_1"/>
<organism evidence="2">
    <name type="scientific">Oryza meridionalis</name>
    <dbReference type="NCBI Taxonomy" id="40149"/>
    <lineage>
        <taxon>Eukaryota</taxon>
        <taxon>Viridiplantae</taxon>
        <taxon>Streptophyta</taxon>
        <taxon>Embryophyta</taxon>
        <taxon>Tracheophyta</taxon>
        <taxon>Spermatophyta</taxon>
        <taxon>Magnoliopsida</taxon>
        <taxon>Liliopsida</taxon>
        <taxon>Poales</taxon>
        <taxon>Poaceae</taxon>
        <taxon>BOP clade</taxon>
        <taxon>Oryzoideae</taxon>
        <taxon>Oryzeae</taxon>
        <taxon>Oryzinae</taxon>
        <taxon>Oryza</taxon>
    </lineage>
</organism>
<protein>
    <recommendedName>
        <fullName evidence="1">DUF1618 domain-containing protein</fullName>
    </recommendedName>
</protein>
<feature type="domain" description="DUF1618" evidence="1">
    <location>
        <begin position="237"/>
        <end position="407"/>
    </location>
</feature>
<accession>A0A0E0DQ11</accession>
<dbReference type="AlphaFoldDB" id="A0A0E0DQ11"/>
<dbReference type="Pfam" id="PF07762">
    <property type="entry name" value="DUF1618"/>
    <property type="match status" value="1"/>
</dbReference>
<dbReference type="PANTHER" id="PTHR33074:SF49">
    <property type="entry name" value="OS07G0258000 PROTEIN"/>
    <property type="match status" value="1"/>
</dbReference>
<evidence type="ECO:0000313" key="3">
    <source>
        <dbReference type="Proteomes" id="UP000008021"/>
    </source>
</evidence>
<name>A0A0E0DQ11_9ORYZ</name>
<evidence type="ECO:0000259" key="1">
    <source>
        <dbReference type="Pfam" id="PF07762"/>
    </source>
</evidence>
<reference evidence="2" key="2">
    <citation type="submission" date="2018-05" db="EMBL/GenBank/DDBJ databases">
        <title>OmerRS3 (Oryza meridionalis Reference Sequence Version 3).</title>
        <authorList>
            <person name="Zhang J."/>
            <person name="Kudrna D."/>
            <person name="Lee S."/>
            <person name="Talag J."/>
            <person name="Welchert J."/>
            <person name="Wing R.A."/>
        </authorList>
    </citation>
    <scope>NUCLEOTIDE SEQUENCE [LARGE SCALE GENOMIC DNA]</scope>
    <source>
        <strain evidence="2">cv. OR44</strain>
    </source>
</reference>
<dbReference type="PANTHER" id="PTHR33074">
    <property type="entry name" value="EXPRESSED PROTEIN-RELATED"/>
    <property type="match status" value="1"/>
</dbReference>
<dbReference type="EnsemblPlants" id="OMERI05G10770.1">
    <property type="protein sequence ID" value="OMERI05G10770.1"/>
    <property type="gene ID" value="OMERI05G10770"/>
</dbReference>
<keyword evidence="3" id="KW-1185">Reference proteome</keyword>
<proteinExistence type="predicted"/>
<dbReference type="Proteomes" id="UP000008021">
    <property type="component" value="Chromosome 5"/>
</dbReference>
<dbReference type="Gramene" id="OMERI05G10770.1">
    <property type="protein sequence ID" value="OMERI05G10770.1"/>
    <property type="gene ID" value="OMERI05G10770"/>
</dbReference>